<keyword evidence="2" id="KW-1133">Transmembrane helix</keyword>
<feature type="transmembrane region" description="Helical" evidence="2">
    <location>
        <begin position="83"/>
        <end position="101"/>
    </location>
</feature>
<keyword evidence="1" id="KW-0175">Coiled coil</keyword>
<reference evidence="3" key="1">
    <citation type="submission" date="2017-06" db="EMBL/GenBank/DDBJ databases">
        <title>Novel phages from South African skin metaviromes.</title>
        <authorList>
            <person name="van Zyl L.J."/>
            <person name="Abrahams Y."/>
            <person name="Stander E.A."/>
            <person name="Kirby B.M."/>
            <person name="Clavaud C."/>
            <person name="Farcet C."/>
            <person name="Breton L."/>
            <person name="Trindade M.I."/>
        </authorList>
    </citation>
    <scope>NUCLEOTIDE SEQUENCE</scope>
</reference>
<sequence length="107" mass="12070">MIDQFDNESLKEPQNMRILFTDLSNNVKKLRNECDALENSLNDPDVGIRMSLKEIRRDIETLDKKINIMTEQQSDTRKTVKNASIGGVLTASIGGIVAFVLKQIGLY</sequence>
<dbReference type="SUPFAM" id="SSF58100">
    <property type="entry name" value="Bacterial hemolysins"/>
    <property type="match status" value="1"/>
</dbReference>
<evidence type="ECO:0000256" key="2">
    <source>
        <dbReference type="SAM" id="Phobius"/>
    </source>
</evidence>
<proteinExistence type="predicted"/>
<name>A0A2H4J862_9CAUD</name>
<keyword evidence="2" id="KW-0472">Membrane</keyword>
<organism evidence="3">
    <name type="scientific">uncultured Caudovirales phage</name>
    <dbReference type="NCBI Taxonomy" id="2100421"/>
    <lineage>
        <taxon>Viruses</taxon>
        <taxon>Duplodnaviria</taxon>
        <taxon>Heunggongvirae</taxon>
        <taxon>Uroviricota</taxon>
        <taxon>Caudoviricetes</taxon>
        <taxon>Peduoviridae</taxon>
        <taxon>Maltschvirus</taxon>
        <taxon>Maltschvirus maltsch</taxon>
    </lineage>
</organism>
<gene>
    <name evidence="3" type="ORF">10S13_43</name>
</gene>
<protein>
    <submittedName>
        <fullName evidence="3">Uncharacterized protein</fullName>
    </submittedName>
</protein>
<evidence type="ECO:0000313" key="3">
    <source>
        <dbReference type="EMBL" id="ASN69507.1"/>
    </source>
</evidence>
<feature type="coiled-coil region" evidence="1">
    <location>
        <begin position="20"/>
        <end position="72"/>
    </location>
</feature>
<dbReference type="EMBL" id="MF417891">
    <property type="protein sequence ID" value="ASN69507.1"/>
    <property type="molecule type" value="Genomic_DNA"/>
</dbReference>
<keyword evidence="2" id="KW-0812">Transmembrane</keyword>
<evidence type="ECO:0000256" key="1">
    <source>
        <dbReference type="SAM" id="Coils"/>
    </source>
</evidence>
<accession>A0A2H4J862</accession>